<dbReference type="SUPFAM" id="SSF47473">
    <property type="entry name" value="EF-hand"/>
    <property type="match status" value="1"/>
</dbReference>
<evidence type="ECO:0000313" key="3">
    <source>
        <dbReference type="Proteomes" id="UP000678393"/>
    </source>
</evidence>
<organism evidence="2 3">
    <name type="scientific">Candidula unifasciata</name>
    <dbReference type="NCBI Taxonomy" id="100452"/>
    <lineage>
        <taxon>Eukaryota</taxon>
        <taxon>Metazoa</taxon>
        <taxon>Spiralia</taxon>
        <taxon>Lophotrochozoa</taxon>
        <taxon>Mollusca</taxon>
        <taxon>Gastropoda</taxon>
        <taxon>Heterobranchia</taxon>
        <taxon>Euthyneura</taxon>
        <taxon>Panpulmonata</taxon>
        <taxon>Eupulmonata</taxon>
        <taxon>Stylommatophora</taxon>
        <taxon>Helicina</taxon>
        <taxon>Helicoidea</taxon>
        <taxon>Geomitridae</taxon>
        <taxon>Candidula</taxon>
    </lineage>
</organism>
<dbReference type="PROSITE" id="PS50017">
    <property type="entry name" value="DEATH_DOMAIN"/>
    <property type="match status" value="1"/>
</dbReference>
<dbReference type="InterPro" id="IPR011992">
    <property type="entry name" value="EF-hand-dom_pair"/>
</dbReference>
<comment type="caution">
    <text evidence="2">The sequence shown here is derived from an EMBL/GenBank/DDBJ whole genome shotgun (WGS) entry which is preliminary data.</text>
</comment>
<gene>
    <name evidence="2" type="ORF">CUNI_LOCUS13400</name>
</gene>
<dbReference type="Proteomes" id="UP000678393">
    <property type="component" value="Unassembled WGS sequence"/>
</dbReference>
<proteinExistence type="predicted"/>
<sequence length="309" mass="35118">MGVYNSRFVIEPNSEIAVSGFSHPSKPNWITAHAISTELSIAEVERLWLRFQQMGANQDGVLTQEVLSSQKLSTDVFTKNILKNFKSSDGNVSFESFLRALKWCESQETQVKVKAIFQMLNNGSPIPKDIFQKILMRLYPEGSEAEIQRITTIFFKTVDKSNKGVLDENSFVRAVLDLPQAKTQSILNFHILPEQMRQQVHDSLPEFSSQAGFYNTPMPFAAQIPSDLVLKEVAEKIHRKDWDLVANRLGFFADDIEIIRRNNPDNTHQQVLHMLTKWKTREGDNAKANTLEKILRNAGMIEASLLLAP</sequence>
<dbReference type="Gene3D" id="1.10.533.10">
    <property type="entry name" value="Death Domain, Fas"/>
    <property type="match status" value="1"/>
</dbReference>
<dbReference type="SUPFAM" id="SSF47986">
    <property type="entry name" value="DEATH domain"/>
    <property type="match status" value="1"/>
</dbReference>
<dbReference type="InterPro" id="IPR000488">
    <property type="entry name" value="Death_dom"/>
</dbReference>
<evidence type="ECO:0000313" key="2">
    <source>
        <dbReference type="EMBL" id="CAG5127842.1"/>
    </source>
</evidence>
<name>A0A8S3ZKR6_9EUPU</name>
<dbReference type="Gene3D" id="1.10.238.10">
    <property type="entry name" value="EF-hand"/>
    <property type="match status" value="1"/>
</dbReference>
<keyword evidence="3" id="KW-1185">Reference proteome</keyword>
<accession>A0A8S3ZKR6</accession>
<dbReference type="AlphaFoldDB" id="A0A8S3ZKR6"/>
<dbReference type="InterPro" id="IPR011029">
    <property type="entry name" value="DEATH-like_dom_sf"/>
</dbReference>
<dbReference type="EMBL" id="CAJHNH020002813">
    <property type="protein sequence ID" value="CAG5127842.1"/>
    <property type="molecule type" value="Genomic_DNA"/>
</dbReference>
<evidence type="ECO:0000259" key="1">
    <source>
        <dbReference type="PROSITE" id="PS50017"/>
    </source>
</evidence>
<dbReference type="CDD" id="cd01670">
    <property type="entry name" value="Death"/>
    <property type="match status" value="1"/>
</dbReference>
<reference evidence="2" key="1">
    <citation type="submission" date="2021-04" db="EMBL/GenBank/DDBJ databases">
        <authorList>
            <consortium name="Molecular Ecology Group"/>
        </authorList>
    </citation>
    <scope>NUCLEOTIDE SEQUENCE</scope>
</reference>
<feature type="domain" description="Death" evidence="1">
    <location>
        <begin position="241"/>
        <end position="309"/>
    </location>
</feature>
<dbReference type="GO" id="GO:0007165">
    <property type="term" value="P:signal transduction"/>
    <property type="evidence" value="ECO:0007669"/>
    <property type="project" value="InterPro"/>
</dbReference>
<dbReference type="OrthoDB" id="20872at2759"/>
<dbReference type="Pfam" id="PF00531">
    <property type="entry name" value="Death"/>
    <property type="match status" value="1"/>
</dbReference>
<protein>
    <recommendedName>
        <fullName evidence="1">Death domain-containing protein</fullName>
    </recommendedName>
</protein>